<feature type="compositionally biased region" description="Basic and acidic residues" evidence="1">
    <location>
        <begin position="469"/>
        <end position="481"/>
    </location>
</feature>
<feature type="region of interest" description="Disordered" evidence="1">
    <location>
        <begin position="456"/>
        <end position="481"/>
    </location>
</feature>
<feature type="compositionally biased region" description="Low complexity" evidence="1">
    <location>
        <begin position="95"/>
        <end position="135"/>
    </location>
</feature>
<dbReference type="Proteomes" id="UP001054857">
    <property type="component" value="Unassembled WGS sequence"/>
</dbReference>
<gene>
    <name evidence="2" type="ORF">Agub_g5483</name>
</gene>
<evidence type="ECO:0000313" key="2">
    <source>
        <dbReference type="EMBL" id="GFR44277.1"/>
    </source>
</evidence>
<feature type="region of interest" description="Disordered" evidence="1">
    <location>
        <begin position="164"/>
        <end position="218"/>
    </location>
</feature>
<name>A0AAD3DPK5_9CHLO</name>
<feature type="compositionally biased region" description="Pro residues" evidence="1">
    <location>
        <begin position="136"/>
        <end position="145"/>
    </location>
</feature>
<evidence type="ECO:0000256" key="1">
    <source>
        <dbReference type="SAM" id="MobiDB-lite"/>
    </source>
</evidence>
<dbReference type="AlphaFoldDB" id="A0AAD3DPK5"/>
<sequence length="601" mass="67638">MAKSGQKRGNVGLAAEALKEALIAKLQRGAKDSPLNHGIFQAIKLVEGFLQARKESPEELEALKSEIKRLLMTQIVAKASLPPHPTQDGRSRPNATTKPTATAASLQQQHQLAQSLPQPLPQPQQLQPLQQRPQAQPLPQPPQPRPQTQSQLLLQPLPPRPLTQAQVRAQLQQRSQALPSQPLPGASALQPQNDAARGEATGGNKPRRASARSSGSVSLDWTLPQRTLNRKAYVRVGDFGRMTLVQDELARRAEAARAAEAVERRRAVLEVSREQMELLRKRKEDEREARRQAQRDMDEQLRQYQASEAARMQRQREQQSQLRGLYAGQVEEQQARKRSEAEQRMREHEAERLQLLEEERRERERQEKVARENAEQREALRVALLAAMEEKAAARLALIEEENRYNRECIAKMDADEAARRQVVALRQERMRLAVERGGGAALQASLEQQERAAAERAERLAAQQEAANLERERQTVARRQRQAEEALRQLDAQIAEKEAQKRAAAEAEERLRATVRAAEAAARAEAEAAKAARRRAQAEALEEQKAAVAEQHRRRYQEYREPVEDRYRWLHAGALSGTQRAFNNLAVPAGKAAVLAGMTV</sequence>
<organism evidence="2 3">
    <name type="scientific">Astrephomene gubernaculifera</name>
    <dbReference type="NCBI Taxonomy" id="47775"/>
    <lineage>
        <taxon>Eukaryota</taxon>
        <taxon>Viridiplantae</taxon>
        <taxon>Chlorophyta</taxon>
        <taxon>core chlorophytes</taxon>
        <taxon>Chlorophyceae</taxon>
        <taxon>CS clade</taxon>
        <taxon>Chlamydomonadales</taxon>
        <taxon>Astrephomenaceae</taxon>
        <taxon>Astrephomene</taxon>
    </lineage>
</organism>
<reference evidence="2 3" key="1">
    <citation type="journal article" date="2021" name="Sci. Rep.">
        <title>Genome sequencing of the multicellular alga Astrephomene provides insights into convergent evolution of germ-soma differentiation.</title>
        <authorList>
            <person name="Yamashita S."/>
            <person name="Yamamoto K."/>
            <person name="Matsuzaki R."/>
            <person name="Suzuki S."/>
            <person name="Yamaguchi H."/>
            <person name="Hirooka S."/>
            <person name="Minakuchi Y."/>
            <person name="Miyagishima S."/>
            <person name="Kawachi M."/>
            <person name="Toyoda A."/>
            <person name="Nozaki H."/>
        </authorList>
    </citation>
    <scope>NUCLEOTIDE SEQUENCE [LARGE SCALE GENOMIC DNA]</scope>
    <source>
        <strain evidence="2 3">NIES-4017</strain>
    </source>
</reference>
<comment type="caution">
    <text evidence="2">The sequence shown here is derived from an EMBL/GenBank/DDBJ whole genome shotgun (WGS) entry which is preliminary data.</text>
</comment>
<feature type="compositionally biased region" description="Basic and acidic residues" evidence="1">
    <location>
        <begin position="333"/>
        <end position="358"/>
    </location>
</feature>
<proteinExistence type="predicted"/>
<dbReference type="EMBL" id="BMAR01000007">
    <property type="protein sequence ID" value="GFR44277.1"/>
    <property type="molecule type" value="Genomic_DNA"/>
</dbReference>
<feature type="region of interest" description="Disordered" evidence="1">
    <location>
        <begin position="281"/>
        <end position="300"/>
    </location>
</feature>
<keyword evidence="3" id="KW-1185">Reference proteome</keyword>
<accession>A0AAD3DPK5</accession>
<feature type="region of interest" description="Disordered" evidence="1">
    <location>
        <begin position="79"/>
        <end position="149"/>
    </location>
</feature>
<evidence type="ECO:0000313" key="3">
    <source>
        <dbReference type="Proteomes" id="UP001054857"/>
    </source>
</evidence>
<protein>
    <submittedName>
        <fullName evidence="2">Uncharacterized protein</fullName>
    </submittedName>
</protein>
<feature type="compositionally biased region" description="Polar residues" evidence="1">
    <location>
        <begin position="167"/>
        <end position="179"/>
    </location>
</feature>
<feature type="region of interest" description="Disordered" evidence="1">
    <location>
        <begin position="305"/>
        <end position="358"/>
    </location>
</feature>